<dbReference type="Proteomes" id="UP001372338">
    <property type="component" value="Unassembled WGS sequence"/>
</dbReference>
<dbReference type="InterPro" id="IPR052416">
    <property type="entry name" value="GTF3C_component"/>
</dbReference>
<keyword evidence="3" id="KW-0539">Nucleus</keyword>
<evidence type="ECO:0000256" key="2">
    <source>
        <dbReference type="ARBA" id="ARBA00023163"/>
    </source>
</evidence>
<name>A0AAN9F4Z0_CROPI</name>
<dbReference type="SUPFAM" id="SSF50978">
    <property type="entry name" value="WD40 repeat-like"/>
    <property type="match status" value="1"/>
</dbReference>
<sequence>MEQEQWSPSLWVRIPRLRIKDFIVMEEEANEELCIAKLFGVKNKKSNLTKKKKEKKKAEAVKETVTVEEEEEAEGDDSARAADNEEGDGDGASASGGVRISLFEHSVENFFRDMDTIARLCGEEEETVDLEQSEIQRMSSSVTFLREWRDFKYPSRRIKFGYRVGSFEGKDVNAINLPQFSSATVPTCDMQKEDQVEGAKSQESRDFVMYVGGPVWALDWCPRIYEKPDGSIKCEFIAVAAHPPASSYHKMGVQLTGRGVIQIWCLMREHNEEECPLTEKRKKTYKKAGGTDDNSTEIKRPRGRPRKNSKDVKIKNPKGRPRKNPINIPDDDENCETPNVPPLDVKFPEDSSEFPTPIENLENNEEVCSLTEKREKTPKKGGGTNEKSTQKKPRGRPRKNPIQVPVDEKNCETQNVPPLDVKFPEDSAEFPTPDGSLEHNEKVCSLTQKNRKGYKKGGGTNDKSTQTKKPRGRSGKNPTKVPVDDKNCETQNVPPLDVQFPDDSVEFPTTDGNPEKKEETFPIRQKRKRGSKKYEDMNETLGQIKRPRGRSRKNSKELIAADTNCQNQSEQTLVVHVPGDSPEFISPGVANANCNQYASLQNSVTKRKQAKKAASECVTRSETPIKSSLKNSFRQQSYSQHIGQPLLTHCENEAIHQCHSSNEMGHLPDPRSIPAEVTLPRVVSCLAHNGKVAWDVKWRPPHMSDSLCKHRMGYLAVLLGNGSLEVWEVPLPRVLRAIYMHRESNDPRFIKLEPVFKCSMLKRGGLQSIPMTVEWSVKHPYDYLLAGCHDGTVALWKFSMNASSKCDDTKPILCFSADVVPIRAVAWAPFDGDPGSSNIIVTAGHERLKFWDLRNPFRPLRNLHAASRIIYSLDWLSKPSCIIMSFEDGTMRTLSLVKAANDLAVSGKSYNGKKQPGLHAKTYSSFAIWSVQVSRITGMVAYCGADGTVSRFQLTSKAVESDHHHSHHRAPSILCGSVTDEESTLVINTPESNTPFPLRRSYERSRRPAESFRELLSKTNIRQNANNHMAKASNSDSQTLALGDRDGLGLESESEEALSSAEQPKRQKMIHSNKKKPVESQALVCRDDVSTSPLGVDNEESDFGNIPDVFPSKMVALHRVRWNMNMGGERWLCFGGAGGVVRCQKIVYSDIDKEWAWKR</sequence>
<evidence type="ECO:0000256" key="4">
    <source>
        <dbReference type="SAM" id="MobiDB-lite"/>
    </source>
</evidence>
<feature type="compositionally biased region" description="Basic residues" evidence="4">
    <location>
        <begin position="390"/>
        <end position="399"/>
    </location>
</feature>
<comment type="subcellular location">
    <subcellularLocation>
        <location evidence="1">Nucleus</location>
    </subcellularLocation>
</comment>
<dbReference type="GO" id="GO:0006383">
    <property type="term" value="P:transcription by RNA polymerase III"/>
    <property type="evidence" value="ECO:0007669"/>
    <property type="project" value="TreeGrafter"/>
</dbReference>
<evidence type="ECO:0000256" key="1">
    <source>
        <dbReference type="ARBA" id="ARBA00004123"/>
    </source>
</evidence>
<feature type="compositionally biased region" description="Basic residues" evidence="4">
    <location>
        <begin position="1066"/>
        <end position="1075"/>
    </location>
</feature>
<dbReference type="PRINTS" id="PR00929">
    <property type="entry name" value="ATHOOK"/>
</dbReference>
<protein>
    <submittedName>
        <fullName evidence="5">Uncharacterized protein</fullName>
    </submittedName>
</protein>
<feature type="region of interest" description="Disordered" evidence="4">
    <location>
        <begin position="988"/>
        <end position="1011"/>
    </location>
</feature>
<gene>
    <name evidence="5" type="ORF">RIF29_20642</name>
</gene>
<dbReference type="InterPro" id="IPR036322">
    <property type="entry name" value="WD40_repeat_dom_sf"/>
</dbReference>
<dbReference type="InterPro" id="IPR001680">
    <property type="entry name" value="WD40_rpt"/>
</dbReference>
<feature type="compositionally biased region" description="Acidic residues" evidence="4">
    <location>
        <begin position="66"/>
        <end position="76"/>
    </location>
</feature>
<evidence type="ECO:0000313" key="5">
    <source>
        <dbReference type="EMBL" id="KAK7267961.1"/>
    </source>
</evidence>
<feature type="region of interest" description="Disordered" evidence="4">
    <location>
        <begin position="47"/>
        <end position="96"/>
    </location>
</feature>
<feature type="region of interest" description="Disordered" evidence="4">
    <location>
        <begin position="276"/>
        <end position="534"/>
    </location>
</feature>
<dbReference type="GO" id="GO:0000127">
    <property type="term" value="C:transcription factor TFIIIC complex"/>
    <property type="evidence" value="ECO:0007669"/>
    <property type="project" value="TreeGrafter"/>
</dbReference>
<dbReference type="EMBL" id="JAYWIO010000004">
    <property type="protein sequence ID" value="KAK7267961.1"/>
    <property type="molecule type" value="Genomic_DNA"/>
</dbReference>
<dbReference type="AlphaFoldDB" id="A0AAN9F4Z0"/>
<keyword evidence="6" id="KW-1185">Reference proteome</keyword>
<feature type="compositionally biased region" description="Basic and acidic residues" evidence="4">
    <location>
        <begin position="1000"/>
        <end position="1011"/>
    </location>
</feature>
<dbReference type="SMART" id="SM00384">
    <property type="entry name" value="AT_hook"/>
    <property type="match status" value="4"/>
</dbReference>
<reference evidence="5 6" key="1">
    <citation type="submission" date="2024-01" db="EMBL/GenBank/DDBJ databases">
        <title>The genomes of 5 underutilized Papilionoideae crops provide insights into root nodulation and disease resistanc.</title>
        <authorList>
            <person name="Yuan L."/>
        </authorList>
    </citation>
    <scope>NUCLEOTIDE SEQUENCE [LARGE SCALE GENOMIC DNA]</scope>
    <source>
        <strain evidence="5">ZHUSHIDOU_FW_LH</strain>
        <tissue evidence="5">Leaf</tissue>
    </source>
</reference>
<evidence type="ECO:0000313" key="6">
    <source>
        <dbReference type="Proteomes" id="UP001372338"/>
    </source>
</evidence>
<dbReference type="PANTHER" id="PTHR15052">
    <property type="entry name" value="RNA POLYMERASE III TRANSCRIPTION INITIATION FACTOR COMPLEX SUBUNIT"/>
    <property type="match status" value="1"/>
</dbReference>
<dbReference type="SMART" id="SM00320">
    <property type="entry name" value="WD40"/>
    <property type="match status" value="5"/>
</dbReference>
<dbReference type="PANTHER" id="PTHR15052:SF2">
    <property type="entry name" value="GENERAL TRANSCRIPTION FACTOR 3C POLYPEPTIDE 2"/>
    <property type="match status" value="1"/>
</dbReference>
<proteinExistence type="predicted"/>
<accession>A0AAN9F4Z0</accession>
<dbReference type="GO" id="GO:0003677">
    <property type="term" value="F:DNA binding"/>
    <property type="evidence" value="ECO:0007669"/>
    <property type="project" value="InterPro"/>
</dbReference>
<dbReference type="GO" id="GO:0005634">
    <property type="term" value="C:nucleus"/>
    <property type="evidence" value="ECO:0007669"/>
    <property type="project" value="UniProtKB-SubCell"/>
</dbReference>
<dbReference type="InterPro" id="IPR017956">
    <property type="entry name" value="AT_hook_DNA-bd_motif"/>
</dbReference>
<comment type="caution">
    <text evidence="5">The sequence shown here is derived from an EMBL/GenBank/DDBJ whole genome shotgun (WGS) entry which is preliminary data.</text>
</comment>
<dbReference type="Gene3D" id="2.130.10.10">
    <property type="entry name" value="YVTN repeat-like/Quinoprotein amine dehydrogenase"/>
    <property type="match status" value="1"/>
</dbReference>
<feature type="region of interest" description="Disordered" evidence="4">
    <location>
        <begin position="1029"/>
        <end position="1079"/>
    </location>
</feature>
<feature type="compositionally biased region" description="Polar residues" evidence="4">
    <location>
        <begin position="1029"/>
        <end position="1040"/>
    </location>
</feature>
<keyword evidence="2" id="KW-0804">Transcription</keyword>
<organism evidence="5 6">
    <name type="scientific">Crotalaria pallida</name>
    <name type="common">Smooth rattlebox</name>
    <name type="synonym">Crotalaria striata</name>
    <dbReference type="NCBI Taxonomy" id="3830"/>
    <lineage>
        <taxon>Eukaryota</taxon>
        <taxon>Viridiplantae</taxon>
        <taxon>Streptophyta</taxon>
        <taxon>Embryophyta</taxon>
        <taxon>Tracheophyta</taxon>
        <taxon>Spermatophyta</taxon>
        <taxon>Magnoliopsida</taxon>
        <taxon>eudicotyledons</taxon>
        <taxon>Gunneridae</taxon>
        <taxon>Pentapetalae</taxon>
        <taxon>rosids</taxon>
        <taxon>fabids</taxon>
        <taxon>Fabales</taxon>
        <taxon>Fabaceae</taxon>
        <taxon>Papilionoideae</taxon>
        <taxon>50 kb inversion clade</taxon>
        <taxon>genistoids sensu lato</taxon>
        <taxon>core genistoids</taxon>
        <taxon>Crotalarieae</taxon>
        <taxon>Crotalaria</taxon>
    </lineage>
</organism>
<evidence type="ECO:0000256" key="3">
    <source>
        <dbReference type="ARBA" id="ARBA00023242"/>
    </source>
</evidence>
<dbReference type="InterPro" id="IPR015943">
    <property type="entry name" value="WD40/YVTN_repeat-like_dom_sf"/>
</dbReference>